<evidence type="ECO:0000313" key="3">
    <source>
        <dbReference type="Proteomes" id="UP000683925"/>
    </source>
</evidence>
<dbReference type="OMA" id="AQKDEQM"/>
<feature type="compositionally biased region" description="Low complexity" evidence="1">
    <location>
        <begin position="11"/>
        <end position="26"/>
    </location>
</feature>
<feature type="compositionally biased region" description="Low complexity" evidence="1">
    <location>
        <begin position="69"/>
        <end position="81"/>
    </location>
</feature>
<feature type="compositionally biased region" description="Polar residues" evidence="1">
    <location>
        <begin position="102"/>
        <end position="120"/>
    </location>
</feature>
<dbReference type="AlphaFoldDB" id="A0A8S1TBC0"/>
<gene>
    <name evidence="2" type="ORF">POCTA_138.1.T0250091</name>
</gene>
<dbReference type="OrthoDB" id="309755at2759"/>
<feature type="compositionally biased region" description="Basic and acidic residues" evidence="1">
    <location>
        <begin position="43"/>
        <end position="62"/>
    </location>
</feature>
<comment type="caution">
    <text evidence="2">The sequence shown here is derived from an EMBL/GenBank/DDBJ whole genome shotgun (WGS) entry which is preliminary data.</text>
</comment>
<accession>A0A8S1TBC0</accession>
<organism evidence="2 3">
    <name type="scientific">Paramecium octaurelia</name>
    <dbReference type="NCBI Taxonomy" id="43137"/>
    <lineage>
        <taxon>Eukaryota</taxon>
        <taxon>Sar</taxon>
        <taxon>Alveolata</taxon>
        <taxon>Ciliophora</taxon>
        <taxon>Intramacronucleata</taxon>
        <taxon>Oligohymenophorea</taxon>
        <taxon>Peniculida</taxon>
        <taxon>Parameciidae</taxon>
        <taxon>Paramecium</taxon>
    </lineage>
</organism>
<feature type="region of interest" description="Disordered" evidence="1">
    <location>
        <begin position="1"/>
        <end position="120"/>
    </location>
</feature>
<dbReference type="Proteomes" id="UP000683925">
    <property type="component" value="Unassembled WGS sequence"/>
</dbReference>
<reference evidence="2" key="1">
    <citation type="submission" date="2021-01" db="EMBL/GenBank/DDBJ databases">
        <authorList>
            <consortium name="Genoscope - CEA"/>
            <person name="William W."/>
        </authorList>
    </citation>
    <scope>NUCLEOTIDE SEQUENCE</scope>
</reference>
<keyword evidence="3" id="KW-1185">Reference proteome</keyword>
<dbReference type="EMBL" id="CAJJDP010000025">
    <property type="protein sequence ID" value="CAD8151431.1"/>
    <property type="molecule type" value="Genomic_DNA"/>
</dbReference>
<sequence>MQKQAFGMTKSVNLSRQSSISSQTSNSDKKPKINSYISLSPRFDPEKGLAFENSIKEVKIKEDEPDSPQQQLQQSQSLQKIGKIKKQSSFTLKAQKDEQMKKSQFSRTQRADSLNPQKNQ</sequence>
<proteinExistence type="predicted"/>
<name>A0A8S1TBC0_PAROT</name>
<evidence type="ECO:0000313" key="2">
    <source>
        <dbReference type="EMBL" id="CAD8151431.1"/>
    </source>
</evidence>
<evidence type="ECO:0000256" key="1">
    <source>
        <dbReference type="SAM" id="MobiDB-lite"/>
    </source>
</evidence>
<protein>
    <submittedName>
        <fullName evidence="2">Uncharacterized protein</fullName>
    </submittedName>
</protein>